<dbReference type="EMBL" id="KV924345">
    <property type="protein sequence ID" value="PIO38130.1"/>
    <property type="molecule type" value="Genomic_DNA"/>
</dbReference>
<reference evidence="1" key="1">
    <citation type="submission" date="2017-08" db="EMBL/GenBank/DDBJ databases">
        <title>Assembly of the North American Bullfrog Genome.</title>
        <authorList>
            <person name="Warren R.L."/>
            <person name="Vandervalk B.P."/>
            <person name="Kucuk E."/>
            <person name="Birol I."/>
            <person name="Helbing C."/>
            <person name="Pandoh P."/>
            <person name="Behsaz B."/>
            <person name="Mohamadi H."/>
            <person name="Chu J."/>
            <person name="Jackman S."/>
            <person name="Hammond S.A."/>
            <person name="Veldhoen N."/>
            <person name="Kirk H."/>
            <person name="Zhao Y."/>
            <person name="Coope R."/>
            <person name="Pleasance S."/>
            <person name="Moore R."/>
            <person name="Holt R."/>
        </authorList>
    </citation>
    <scope>NUCLEOTIDE SEQUENCE</scope>
    <source>
        <strain evidence="1">Bruno</strain>
        <tissue evidence="1">Liver</tissue>
    </source>
</reference>
<accession>A0A2G9SD88</accession>
<name>A0A2G9SD88_AQUCT</name>
<gene>
    <name evidence="1" type="ORF">AB205_0215300</name>
</gene>
<dbReference type="AlphaFoldDB" id="A0A2G9SD88"/>
<sequence length="68" mass="7832">MLLWSHGICLLDPAQTLPLWTSNPLKRVTVRAKVNQKRKKVLGSLLFAQFMIFHNVLLAEWVQICCIV</sequence>
<organism evidence="1">
    <name type="scientific">Aquarana catesbeiana</name>
    <name type="common">American bullfrog</name>
    <name type="synonym">Rana catesbeiana</name>
    <dbReference type="NCBI Taxonomy" id="8400"/>
    <lineage>
        <taxon>Eukaryota</taxon>
        <taxon>Metazoa</taxon>
        <taxon>Chordata</taxon>
        <taxon>Craniata</taxon>
        <taxon>Vertebrata</taxon>
        <taxon>Euteleostomi</taxon>
        <taxon>Amphibia</taxon>
        <taxon>Batrachia</taxon>
        <taxon>Anura</taxon>
        <taxon>Neobatrachia</taxon>
        <taxon>Ranoidea</taxon>
        <taxon>Ranidae</taxon>
        <taxon>Aquarana</taxon>
    </lineage>
</organism>
<proteinExistence type="predicted"/>
<protein>
    <submittedName>
        <fullName evidence="1">Uncharacterized protein</fullName>
    </submittedName>
</protein>
<evidence type="ECO:0000313" key="1">
    <source>
        <dbReference type="EMBL" id="PIO38130.1"/>
    </source>
</evidence>